<sequence>MIENSKIMKNILNTLLTISSRKETDINIVSTMVSLVKKLEGKYSFLKHVEINDTRFFEAGDSITVMSDLDSVPSNEMGKAIHDIIFSMVESLGSNAGYYFIKEIGHRIGDDYYTTIRDDLGVNLSHMQLEWDVSRMERRLADRYTSE</sequence>
<gene>
    <name evidence="1" type="ORF">S01H1_16148</name>
</gene>
<organism evidence="1">
    <name type="scientific">marine sediment metagenome</name>
    <dbReference type="NCBI Taxonomy" id="412755"/>
    <lineage>
        <taxon>unclassified sequences</taxon>
        <taxon>metagenomes</taxon>
        <taxon>ecological metagenomes</taxon>
    </lineage>
</organism>
<dbReference type="EMBL" id="BARS01008473">
    <property type="protein sequence ID" value="GAF79319.1"/>
    <property type="molecule type" value="Genomic_DNA"/>
</dbReference>
<protein>
    <submittedName>
        <fullName evidence="1">Uncharacterized protein</fullName>
    </submittedName>
</protein>
<evidence type="ECO:0000313" key="1">
    <source>
        <dbReference type="EMBL" id="GAF79319.1"/>
    </source>
</evidence>
<reference evidence="1" key="1">
    <citation type="journal article" date="2014" name="Front. Microbiol.">
        <title>High frequency of phylogenetically diverse reductive dehalogenase-homologous genes in deep subseafloor sedimentary metagenomes.</title>
        <authorList>
            <person name="Kawai M."/>
            <person name="Futagami T."/>
            <person name="Toyoda A."/>
            <person name="Takaki Y."/>
            <person name="Nishi S."/>
            <person name="Hori S."/>
            <person name="Arai W."/>
            <person name="Tsubouchi T."/>
            <person name="Morono Y."/>
            <person name="Uchiyama I."/>
            <person name="Ito T."/>
            <person name="Fujiyama A."/>
            <person name="Inagaki F."/>
            <person name="Takami H."/>
        </authorList>
    </citation>
    <scope>NUCLEOTIDE SEQUENCE</scope>
    <source>
        <strain evidence="1">Expedition CK06-06</strain>
    </source>
</reference>
<dbReference type="AlphaFoldDB" id="X0SE87"/>
<proteinExistence type="predicted"/>
<comment type="caution">
    <text evidence="1">The sequence shown here is derived from an EMBL/GenBank/DDBJ whole genome shotgun (WGS) entry which is preliminary data.</text>
</comment>
<accession>X0SE87</accession>
<name>X0SE87_9ZZZZ</name>